<dbReference type="InterPro" id="IPR011761">
    <property type="entry name" value="ATP-grasp"/>
</dbReference>
<accession>A0A3B0ZTF8</accession>
<evidence type="ECO:0000313" key="5">
    <source>
        <dbReference type="EMBL" id="VAW96825.1"/>
    </source>
</evidence>
<feature type="domain" description="ATP-grasp" evidence="4">
    <location>
        <begin position="118"/>
        <end position="320"/>
    </location>
</feature>
<reference evidence="5" key="1">
    <citation type="submission" date="2018-06" db="EMBL/GenBank/DDBJ databases">
        <authorList>
            <person name="Zhirakovskaya E."/>
        </authorList>
    </citation>
    <scope>NUCLEOTIDE SEQUENCE</scope>
</reference>
<protein>
    <recommendedName>
        <fullName evidence="4">ATP-grasp domain-containing protein</fullName>
    </recommendedName>
</protein>
<evidence type="ECO:0000256" key="1">
    <source>
        <dbReference type="ARBA" id="ARBA00022598"/>
    </source>
</evidence>
<dbReference type="InterPro" id="IPR041472">
    <property type="entry name" value="BL00235/CARNS1_N"/>
</dbReference>
<dbReference type="Gene3D" id="3.30.470.20">
    <property type="entry name" value="ATP-grasp fold, B domain"/>
    <property type="match status" value="1"/>
</dbReference>
<dbReference type="Pfam" id="PF18130">
    <property type="entry name" value="ATPgrasp_N"/>
    <property type="match status" value="1"/>
</dbReference>
<keyword evidence="2" id="KW-0547">Nucleotide-binding</keyword>
<keyword evidence="3" id="KW-0067">ATP-binding</keyword>
<sequence>MMKNQQIQKRILLIAPHGSYRTFAFINAAKQKGIDVLIASEGQHSVVSAYSEGLHIKFDEPELAIEKMIAQASVRAFDAIIGTDDSTTELAAKVSRALGLAHNNPKSVQIAKRKDLARNCLLNAGVKIPKFCVVDINLNILAQTSTVKFPVVVKPIGLSGSLGVIRADNDDELLTVCARIEKIILRDTKLTPENYQYLIVEEFVSGDEIAVEGILVKQKFKLLSIFDKPDPLNGPYFEETYYITPSKLDLEQQAKLIKTLQSACTAYGLIEGPIHAECRINNSGIWVIEIAARTIGGLCGRLLTFGIGMSLEQLVLSHAIGENIPSIDINSNTSLDDNKLNENASGVLMIPIPQHGILKRVEGLLAAQKIPLIDDISIQIQEGYEVTPLPESSSYLGFIFASGGTTSQVEQALRDAHNSLKIIIAPLLFKANVA</sequence>
<organism evidence="5">
    <name type="scientific">hydrothermal vent metagenome</name>
    <dbReference type="NCBI Taxonomy" id="652676"/>
    <lineage>
        <taxon>unclassified sequences</taxon>
        <taxon>metagenomes</taxon>
        <taxon>ecological metagenomes</taxon>
    </lineage>
</organism>
<name>A0A3B0ZTF8_9ZZZZ</name>
<dbReference type="AlphaFoldDB" id="A0A3B0ZTF8"/>
<evidence type="ECO:0000256" key="3">
    <source>
        <dbReference type="ARBA" id="ARBA00022840"/>
    </source>
</evidence>
<dbReference type="EMBL" id="UOFS01000030">
    <property type="protein sequence ID" value="VAW96825.1"/>
    <property type="molecule type" value="Genomic_DNA"/>
</dbReference>
<keyword evidence="1" id="KW-0436">Ligase</keyword>
<dbReference type="PANTHER" id="PTHR43585">
    <property type="entry name" value="FUMIPYRROLE BIOSYNTHESIS PROTEIN C"/>
    <property type="match status" value="1"/>
</dbReference>
<dbReference type="GO" id="GO:0005524">
    <property type="term" value="F:ATP binding"/>
    <property type="evidence" value="ECO:0007669"/>
    <property type="project" value="UniProtKB-KW"/>
</dbReference>
<dbReference type="PANTHER" id="PTHR43585:SF2">
    <property type="entry name" value="ATP-GRASP ENZYME FSQD"/>
    <property type="match status" value="1"/>
</dbReference>
<dbReference type="PROSITE" id="PS50975">
    <property type="entry name" value="ATP_GRASP"/>
    <property type="match status" value="1"/>
</dbReference>
<proteinExistence type="predicted"/>
<dbReference type="Gene3D" id="3.40.50.20">
    <property type="match status" value="1"/>
</dbReference>
<dbReference type="InterPro" id="IPR040570">
    <property type="entry name" value="LAL_C2"/>
</dbReference>
<dbReference type="GO" id="GO:0046872">
    <property type="term" value="F:metal ion binding"/>
    <property type="evidence" value="ECO:0007669"/>
    <property type="project" value="InterPro"/>
</dbReference>
<evidence type="ECO:0000259" key="4">
    <source>
        <dbReference type="PROSITE" id="PS50975"/>
    </source>
</evidence>
<dbReference type="Pfam" id="PF13535">
    <property type="entry name" value="ATP-grasp_4"/>
    <property type="match status" value="1"/>
</dbReference>
<gene>
    <name evidence="5" type="ORF">MNBD_GAMMA22-1222</name>
</gene>
<evidence type="ECO:0000256" key="2">
    <source>
        <dbReference type="ARBA" id="ARBA00022741"/>
    </source>
</evidence>
<dbReference type="InterPro" id="IPR052032">
    <property type="entry name" value="ATP-dep_AA_Ligase"/>
</dbReference>
<dbReference type="Pfam" id="PF18603">
    <property type="entry name" value="LAL_C2"/>
    <property type="match status" value="1"/>
</dbReference>
<dbReference type="GO" id="GO:0016874">
    <property type="term" value="F:ligase activity"/>
    <property type="evidence" value="ECO:0007669"/>
    <property type="project" value="UniProtKB-KW"/>
</dbReference>
<dbReference type="SUPFAM" id="SSF56059">
    <property type="entry name" value="Glutathione synthetase ATP-binding domain-like"/>
    <property type="match status" value="1"/>
</dbReference>